<keyword evidence="3" id="KW-0804">Transcription</keyword>
<gene>
    <name evidence="5" type="ORF">E4634_09330</name>
</gene>
<feature type="domain" description="HTH araC/xylS-type" evidence="4">
    <location>
        <begin position="246"/>
        <end position="344"/>
    </location>
</feature>
<accession>A0A4Z0M4E3</accession>
<keyword evidence="6" id="KW-1185">Reference proteome</keyword>
<dbReference type="GO" id="GO:0005829">
    <property type="term" value="C:cytosol"/>
    <property type="evidence" value="ECO:0007669"/>
    <property type="project" value="TreeGrafter"/>
</dbReference>
<dbReference type="PANTHER" id="PTHR47894:SF1">
    <property type="entry name" value="HTH-TYPE TRANSCRIPTIONAL REGULATOR VQSM"/>
    <property type="match status" value="1"/>
</dbReference>
<keyword evidence="1" id="KW-0805">Transcription regulation</keyword>
<evidence type="ECO:0000259" key="4">
    <source>
        <dbReference type="PROSITE" id="PS01124"/>
    </source>
</evidence>
<protein>
    <submittedName>
        <fullName evidence="5">AraC family transcriptional regulator</fullName>
    </submittedName>
</protein>
<dbReference type="RefSeq" id="WP_135443129.1">
    <property type="nucleotide sequence ID" value="NZ_SRLE01000006.1"/>
</dbReference>
<dbReference type="Pfam" id="PF12625">
    <property type="entry name" value="Arabinose_bd"/>
    <property type="match status" value="1"/>
</dbReference>
<evidence type="ECO:0000256" key="1">
    <source>
        <dbReference type="ARBA" id="ARBA00023015"/>
    </source>
</evidence>
<dbReference type="GO" id="GO:0000976">
    <property type="term" value="F:transcription cis-regulatory region binding"/>
    <property type="evidence" value="ECO:0007669"/>
    <property type="project" value="TreeGrafter"/>
</dbReference>
<dbReference type="InterPro" id="IPR020449">
    <property type="entry name" value="Tscrpt_reg_AraC-type_HTH"/>
</dbReference>
<dbReference type="SUPFAM" id="SSF46689">
    <property type="entry name" value="Homeodomain-like"/>
    <property type="match status" value="1"/>
</dbReference>
<comment type="caution">
    <text evidence="5">The sequence shown here is derived from an EMBL/GenBank/DDBJ whole genome shotgun (WGS) entry which is preliminary data.</text>
</comment>
<sequence>MTSEEITIPTSYLSTLLAMVAERGYDTGRLLRDAGIDRDEIDGQRYFSASRYGELYRHAMAVMSDEWFGMLSGGRIPPGSFRLLSLLMVHSRDLRQALQRAWDFGRVCRGFQISVLLQEEGDTARVQLAPLKRDRESEFEAAVRSASPAVIRTTLAAWQRHWSWLIGSELKTNRSVFTFPRPEQHWEMAQFTCGELVFDAPFNGLEFPASYLDFPVVQNEESMEEFLRTAPYGLVINVERSQSTQARVKALLNQNLGDTTLCADQIAQRLNMSVTTLRRHLQMEGSSFQRLKDECRMEAALHYLACSGISNREIAERLGFDEVSVFFRAFKKWTGITPGQYRAADQGARTPLQLP</sequence>
<evidence type="ECO:0000256" key="3">
    <source>
        <dbReference type="ARBA" id="ARBA00023163"/>
    </source>
</evidence>
<dbReference type="Proteomes" id="UP000298050">
    <property type="component" value="Unassembled WGS sequence"/>
</dbReference>
<dbReference type="InterPro" id="IPR018060">
    <property type="entry name" value="HTH_AraC"/>
</dbReference>
<reference evidence="5 6" key="1">
    <citation type="submission" date="2019-04" db="EMBL/GenBank/DDBJ databases">
        <title>Taxonomy of novel Haliea sp. from mangrove soil of West Coast of India.</title>
        <authorList>
            <person name="Verma A."/>
            <person name="Kumar P."/>
            <person name="Krishnamurthi S."/>
        </authorList>
    </citation>
    <scope>NUCLEOTIDE SEQUENCE [LARGE SCALE GENOMIC DNA]</scope>
    <source>
        <strain evidence="5 6">SAOS-164</strain>
    </source>
</reference>
<dbReference type="Gene3D" id="1.10.10.60">
    <property type="entry name" value="Homeodomain-like"/>
    <property type="match status" value="1"/>
</dbReference>
<dbReference type="PROSITE" id="PS01124">
    <property type="entry name" value="HTH_ARAC_FAMILY_2"/>
    <property type="match status" value="1"/>
</dbReference>
<dbReference type="Pfam" id="PF12833">
    <property type="entry name" value="HTH_18"/>
    <property type="match status" value="1"/>
</dbReference>
<dbReference type="EMBL" id="SRLE01000006">
    <property type="protein sequence ID" value="TGD74310.1"/>
    <property type="molecule type" value="Genomic_DNA"/>
</dbReference>
<dbReference type="OrthoDB" id="5582699at2"/>
<proteinExistence type="predicted"/>
<dbReference type="InterPro" id="IPR009057">
    <property type="entry name" value="Homeodomain-like_sf"/>
</dbReference>
<dbReference type="PANTHER" id="PTHR47894">
    <property type="entry name" value="HTH-TYPE TRANSCRIPTIONAL REGULATOR GADX"/>
    <property type="match status" value="1"/>
</dbReference>
<dbReference type="InterPro" id="IPR032687">
    <property type="entry name" value="AraC-type_N"/>
</dbReference>
<organism evidence="5 6">
    <name type="scientific">Mangrovimicrobium sediminis</name>
    <dbReference type="NCBI Taxonomy" id="2562682"/>
    <lineage>
        <taxon>Bacteria</taxon>
        <taxon>Pseudomonadati</taxon>
        <taxon>Pseudomonadota</taxon>
        <taxon>Gammaproteobacteria</taxon>
        <taxon>Cellvibrionales</taxon>
        <taxon>Halieaceae</taxon>
        <taxon>Mangrovimicrobium</taxon>
    </lineage>
</organism>
<name>A0A4Z0M4E3_9GAMM</name>
<dbReference type="GO" id="GO:0003700">
    <property type="term" value="F:DNA-binding transcription factor activity"/>
    <property type="evidence" value="ECO:0007669"/>
    <property type="project" value="InterPro"/>
</dbReference>
<dbReference type="PRINTS" id="PR00032">
    <property type="entry name" value="HTHARAC"/>
</dbReference>
<dbReference type="AlphaFoldDB" id="A0A4Z0M4E3"/>
<keyword evidence="2" id="KW-0238">DNA-binding</keyword>
<evidence type="ECO:0000256" key="2">
    <source>
        <dbReference type="ARBA" id="ARBA00023125"/>
    </source>
</evidence>
<evidence type="ECO:0000313" key="6">
    <source>
        <dbReference type="Proteomes" id="UP000298050"/>
    </source>
</evidence>
<dbReference type="SMART" id="SM00342">
    <property type="entry name" value="HTH_ARAC"/>
    <property type="match status" value="1"/>
</dbReference>
<evidence type="ECO:0000313" key="5">
    <source>
        <dbReference type="EMBL" id="TGD74310.1"/>
    </source>
</evidence>